<dbReference type="GO" id="GO:0016747">
    <property type="term" value="F:acyltransferase activity, transferring groups other than amino-acyl groups"/>
    <property type="evidence" value="ECO:0007669"/>
    <property type="project" value="InterPro"/>
</dbReference>
<evidence type="ECO:0000259" key="1">
    <source>
        <dbReference type="PROSITE" id="PS51186"/>
    </source>
</evidence>
<dbReference type="SUPFAM" id="SSF55729">
    <property type="entry name" value="Acyl-CoA N-acyltransferases (Nat)"/>
    <property type="match status" value="1"/>
</dbReference>
<dbReference type="Pfam" id="PF00583">
    <property type="entry name" value="Acetyltransf_1"/>
    <property type="match status" value="1"/>
</dbReference>
<dbReference type="InterPro" id="IPR000182">
    <property type="entry name" value="GNAT_dom"/>
</dbReference>
<dbReference type="CDD" id="cd04301">
    <property type="entry name" value="NAT_SF"/>
    <property type="match status" value="1"/>
</dbReference>
<reference evidence="2 5" key="2">
    <citation type="submission" date="2020-08" db="EMBL/GenBank/DDBJ databases">
        <title>Genomic Encyclopedia of Type Strains, Phase IV (KMG-IV): sequencing the most valuable type-strain genomes for metagenomic binning, comparative biology and taxonomic classification.</title>
        <authorList>
            <person name="Goeker M."/>
        </authorList>
    </citation>
    <scope>NUCLEOTIDE SEQUENCE [LARGE SCALE GENOMIC DNA]</scope>
    <source>
        <strain evidence="2 5">DSM 11525</strain>
    </source>
</reference>
<evidence type="ECO:0000313" key="3">
    <source>
        <dbReference type="EMBL" id="QHQ39118.1"/>
    </source>
</evidence>
<gene>
    <name evidence="3" type="ORF">GTQ55_09050</name>
    <name evidence="2" type="ORF">HNQ53_000585</name>
</gene>
<dbReference type="RefSeq" id="WP_161858443.1">
    <property type="nucleotide sequence ID" value="NZ_CP047491.1"/>
</dbReference>
<dbReference type="PROSITE" id="PS51186">
    <property type="entry name" value="GNAT"/>
    <property type="match status" value="1"/>
</dbReference>
<protein>
    <submittedName>
        <fullName evidence="3">GNAT family N-acetyltransferase</fullName>
    </submittedName>
    <submittedName>
        <fullName evidence="2">GNAT superfamily N-acetyltransferase</fullName>
    </submittedName>
</protein>
<evidence type="ECO:0000313" key="2">
    <source>
        <dbReference type="EMBL" id="MBB5210397.1"/>
    </source>
</evidence>
<accession>A0A6P1T8K2</accession>
<dbReference type="AlphaFoldDB" id="A0A6P1T8K2"/>
<proteinExistence type="predicted"/>
<dbReference type="InterPro" id="IPR016181">
    <property type="entry name" value="Acyl_CoA_acyltransferase"/>
</dbReference>
<evidence type="ECO:0000313" key="4">
    <source>
        <dbReference type="Proteomes" id="UP000464675"/>
    </source>
</evidence>
<reference evidence="3 4" key="1">
    <citation type="submission" date="2020-01" db="EMBL/GenBank/DDBJ databases">
        <title>The possibility of degradation of plastic by Microbulbifer hydrolyticus IRE-31.</title>
        <authorList>
            <person name="Liu L."/>
        </authorList>
    </citation>
    <scope>NUCLEOTIDE SEQUENCE [LARGE SCALE GENOMIC DNA]</scope>
    <source>
        <strain evidence="3 4">IRE-31</strain>
    </source>
</reference>
<feature type="domain" description="N-acetyltransferase" evidence="1">
    <location>
        <begin position="24"/>
        <end position="180"/>
    </location>
</feature>
<dbReference type="Proteomes" id="UP000563601">
    <property type="component" value="Unassembled WGS sequence"/>
</dbReference>
<dbReference type="OrthoDB" id="9807426at2"/>
<dbReference type="EMBL" id="CP047491">
    <property type="protein sequence ID" value="QHQ39118.1"/>
    <property type="molecule type" value="Genomic_DNA"/>
</dbReference>
<keyword evidence="4" id="KW-1185">Reference proteome</keyword>
<organism evidence="2 5">
    <name type="scientific">Microbulbifer hydrolyticus</name>
    <dbReference type="NCBI Taxonomy" id="48074"/>
    <lineage>
        <taxon>Bacteria</taxon>
        <taxon>Pseudomonadati</taxon>
        <taxon>Pseudomonadota</taxon>
        <taxon>Gammaproteobacteria</taxon>
        <taxon>Cellvibrionales</taxon>
        <taxon>Microbulbiferaceae</taxon>
        <taxon>Microbulbifer</taxon>
    </lineage>
</organism>
<evidence type="ECO:0000313" key="5">
    <source>
        <dbReference type="Proteomes" id="UP000563601"/>
    </source>
</evidence>
<sequence length="182" mass="20199">MSSDQPNKALSRAVTEKLRNGQVVTIRPMEPGDIELERVFITNLSPESRHQRFLGGVGAPSQKLLEQLTDVDHNKREAFIALIEGEDPAKEIGVSRYALESSGKAAECAVVIADEWQMQGLGTLLLDRLIESARARGIEHLYSIDSASNNRLSEVARHMGWERRSDPQDSTQVIYTLDLTAT</sequence>
<name>A0A6P1T8K2_9GAMM</name>
<dbReference type="Gene3D" id="3.40.630.30">
    <property type="match status" value="1"/>
</dbReference>
<dbReference type="Proteomes" id="UP000464675">
    <property type="component" value="Chromosome"/>
</dbReference>
<dbReference type="EMBL" id="JACHHR010000001">
    <property type="protein sequence ID" value="MBB5210397.1"/>
    <property type="molecule type" value="Genomic_DNA"/>
</dbReference>